<dbReference type="EnsemblMetazoa" id="Aqu2.1.43638_001">
    <property type="protein sequence ID" value="Aqu2.1.43638_001"/>
    <property type="gene ID" value="Aqu2.1.43638"/>
</dbReference>
<sequence length="1024" mass="113252">MAGHTSQEKEALRSVVLSSFSTILSGDQQERKNAEEELRALEVTEGFGLVLVEITLMTDGPIACRQLASVILKQYVKSHWSEESGEYSVPPSEDAKSVIRELLLRGLADPLSKIRATVAYAVSAIAQHDWPENWPNLFDQLMVGVGSGSPDLVHGTMRVLTEFCQEITDTQVPHVCPVILPQLLRVIGSPQVYSIRTRSRAISIFRTLSQLIYAMSAHLPEAPLSLLFPVLPSYIEQFVQLLNSNDEFSSDPGLRKEIITSLSKLLEWFPSLLRPHQMTIVTPIWNVLISSSELYNTNVVKCSDGSIDVYDSDGEIINFDSVLFAIFRFIAILLECGRHPQLFLPIIHKLVDLLTSLMQITSEQVILWENDVSRYLEDDDNELAFSVRLGAFELLQQLSEDTNLRSSVCEAINNTIERNLTQDSSGDWWKIREACLWIVGSIIIDGKKQSVGFNGEVFVDNVLIPNLMSSVSPFLTGRCLWLAGKMCDQLNSETLNKCLQATVSGLQPSQNGIVRIMAAKSCYSYCMLLKESDRHSVVVPYLSYFINDICTISSESHEDHLFIALDSLQKVCQFDDRVTAVHAEKLVPLSLSLFLKFSHDPMTSSCLEELFACLAANVGCHALLHSRIVPVAIELLSATESQVPLGMISAVLDILVVVIRGCVPPLPPPFLDELFKVVVRKILVSEDSAILQSGGECVRAYLSVASDQLITWVDESGQSGLHYAAQVVIHLLDPARPEYSAAFIDKLIIVFIKKVGAALGSYLELVLRSVLSKMQQAQAESVMQSLLIVFAHLASSQQLEGLLTFLSQVPDPSGRPALEYVITEWCARHSCFFGSYEQRLSTIALCQLLSHCINTGDQRLNSIAVVEEEIPLTSDGIVTRSKKVSAGQSWTRVPLPAKLLKVLIGELQSQIEGSEEEDNGDDEDPWSGGGGREEGEDDEGGDDMINDLEVLLGDVGTIGLEEEEEDDDPDLKDEELLKIDLHSHLVHYLTELSYQPCFPSLLHHLSPYEKQTLGAVGAITSVSN</sequence>
<keyword evidence="9" id="KW-1185">Reference proteome</keyword>
<keyword evidence="4" id="KW-0653">Protein transport</keyword>
<protein>
    <recommendedName>
        <fullName evidence="7">Importin N-terminal domain-containing protein</fullName>
    </recommendedName>
</protein>
<name>A0A1X7VW59_AMPQE</name>
<keyword evidence="5" id="KW-0539">Nucleus</keyword>
<dbReference type="GO" id="GO:0006606">
    <property type="term" value="P:protein import into nucleus"/>
    <property type="evidence" value="ECO:0007669"/>
    <property type="project" value="TreeGrafter"/>
</dbReference>
<dbReference type="SUPFAM" id="SSF48371">
    <property type="entry name" value="ARM repeat"/>
    <property type="match status" value="1"/>
</dbReference>
<evidence type="ECO:0000256" key="6">
    <source>
        <dbReference type="SAM" id="MobiDB-lite"/>
    </source>
</evidence>
<evidence type="ECO:0000313" key="8">
    <source>
        <dbReference type="EnsemblMetazoa" id="Aqu2.1.43638_001"/>
    </source>
</evidence>
<comment type="subcellular location">
    <subcellularLocation>
        <location evidence="1">Nucleus</location>
    </subcellularLocation>
</comment>
<dbReference type="EnsemblMetazoa" id="XM_019995057.1">
    <property type="protein sequence ID" value="XP_019850616.1"/>
    <property type="gene ID" value="LOC100634505"/>
</dbReference>
<keyword evidence="3" id="KW-0813">Transport</keyword>
<dbReference type="Pfam" id="PF25758">
    <property type="entry name" value="TPR_IPO11"/>
    <property type="match status" value="1"/>
</dbReference>
<feature type="compositionally biased region" description="Acidic residues" evidence="6">
    <location>
        <begin position="934"/>
        <end position="944"/>
    </location>
</feature>
<reference evidence="9" key="1">
    <citation type="journal article" date="2010" name="Nature">
        <title>The Amphimedon queenslandica genome and the evolution of animal complexity.</title>
        <authorList>
            <person name="Srivastava M."/>
            <person name="Simakov O."/>
            <person name="Chapman J."/>
            <person name="Fahey B."/>
            <person name="Gauthier M.E."/>
            <person name="Mitros T."/>
            <person name="Richards G.S."/>
            <person name="Conaco C."/>
            <person name="Dacre M."/>
            <person name="Hellsten U."/>
            <person name="Larroux C."/>
            <person name="Putnam N.H."/>
            <person name="Stanke M."/>
            <person name="Adamska M."/>
            <person name="Darling A."/>
            <person name="Degnan S.M."/>
            <person name="Oakley T.H."/>
            <person name="Plachetzki D.C."/>
            <person name="Zhai Y."/>
            <person name="Adamski M."/>
            <person name="Calcino A."/>
            <person name="Cummins S.F."/>
            <person name="Goodstein D.M."/>
            <person name="Harris C."/>
            <person name="Jackson D.J."/>
            <person name="Leys S.P."/>
            <person name="Shu S."/>
            <person name="Woodcroft B.J."/>
            <person name="Vervoort M."/>
            <person name="Kosik K.S."/>
            <person name="Manning G."/>
            <person name="Degnan B.M."/>
            <person name="Rokhsar D.S."/>
        </authorList>
    </citation>
    <scope>NUCLEOTIDE SEQUENCE [LARGE SCALE GENOMIC DNA]</scope>
</reference>
<evidence type="ECO:0000313" key="9">
    <source>
        <dbReference type="Proteomes" id="UP000007879"/>
    </source>
</evidence>
<dbReference type="SMART" id="SM00913">
    <property type="entry name" value="IBN_N"/>
    <property type="match status" value="1"/>
</dbReference>
<comment type="similarity">
    <text evidence="2">Belongs to the importin beta family.</text>
</comment>
<dbReference type="AlphaFoldDB" id="A0A1X7VW59"/>
<dbReference type="STRING" id="400682.A0A1X7VW59"/>
<evidence type="ECO:0000256" key="4">
    <source>
        <dbReference type="ARBA" id="ARBA00022927"/>
    </source>
</evidence>
<dbReference type="PANTHER" id="PTHR10997:SF9">
    <property type="entry name" value="IMPORTIN-9"/>
    <property type="match status" value="1"/>
</dbReference>
<dbReference type="Gene3D" id="1.25.10.10">
    <property type="entry name" value="Leucine-rich Repeat Variant"/>
    <property type="match status" value="1"/>
</dbReference>
<dbReference type="InterPro" id="IPR001494">
    <property type="entry name" value="Importin-beta_N"/>
</dbReference>
<dbReference type="Pfam" id="PF03810">
    <property type="entry name" value="IBN_N"/>
    <property type="match status" value="1"/>
</dbReference>
<dbReference type="OrthoDB" id="431626at2759"/>
<dbReference type="PROSITE" id="PS50166">
    <property type="entry name" value="IMPORTIN_B_NT"/>
    <property type="match status" value="1"/>
</dbReference>
<proteinExistence type="inferred from homology"/>
<accession>A0A1X7VW59</accession>
<feature type="domain" description="Importin N-terminal" evidence="7">
    <location>
        <begin position="34"/>
        <end position="109"/>
    </location>
</feature>
<dbReference type="eggNOG" id="KOG2274">
    <property type="taxonomic scope" value="Eukaryota"/>
</dbReference>
<evidence type="ECO:0000256" key="5">
    <source>
        <dbReference type="ARBA" id="ARBA00023242"/>
    </source>
</evidence>
<dbReference type="Pfam" id="PF08389">
    <property type="entry name" value="Xpo1"/>
    <property type="match status" value="1"/>
</dbReference>
<feature type="region of interest" description="Disordered" evidence="6">
    <location>
        <begin position="910"/>
        <end position="944"/>
    </location>
</feature>
<dbReference type="GO" id="GO:0005635">
    <property type="term" value="C:nuclear envelope"/>
    <property type="evidence" value="ECO:0007669"/>
    <property type="project" value="TreeGrafter"/>
</dbReference>
<organism evidence="8">
    <name type="scientific">Amphimedon queenslandica</name>
    <name type="common">Sponge</name>
    <dbReference type="NCBI Taxonomy" id="400682"/>
    <lineage>
        <taxon>Eukaryota</taxon>
        <taxon>Metazoa</taxon>
        <taxon>Porifera</taxon>
        <taxon>Demospongiae</taxon>
        <taxon>Heteroscleromorpha</taxon>
        <taxon>Haplosclerida</taxon>
        <taxon>Niphatidae</taxon>
        <taxon>Amphimedon</taxon>
    </lineage>
</organism>
<dbReference type="Pfam" id="PF25018">
    <property type="entry name" value="HEAT_IPO9_c"/>
    <property type="match status" value="1"/>
</dbReference>
<feature type="compositionally biased region" description="Acidic residues" evidence="6">
    <location>
        <begin position="913"/>
        <end position="925"/>
    </location>
</feature>
<dbReference type="InterPro" id="IPR058669">
    <property type="entry name" value="TPR_IPO7/11-like"/>
</dbReference>
<evidence type="ECO:0000259" key="7">
    <source>
        <dbReference type="PROSITE" id="PS50166"/>
    </source>
</evidence>
<evidence type="ECO:0000256" key="3">
    <source>
        <dbReference type="ARBA" id="ARBA00022448"/>
    </source>
</evidence>
<dbReference type="FunCoup" id="A0A1X7VW59">
    <property type="interactions" value="603"/>
</dbReference>
<dbReference type="InParanoid" id="A0A1X7VW59"/>
<dbReference type="PANTHER" id="PTHR10997">
    <property type="entry name" value="IMPORTIN-7, 8, 11"/>
    <property type="match status" value="1"/>
</dbReference>
<evidence type="ECO:0000256" key="2">
    <source>
        <dbReference type="ARBA" id="ARBA00007991"/>
    </source>
</evidence>
<gene>
    <name evidence="8" type="primary">100634505</name>
</gene>
<dbReference type="InterPro" id="IPR016024">
    <property type="entry name" value="ARM-type_fold"/>
</dbReference>
<reference evidence="8" key="2">
    <citation type="submission" date="2017-05" db="UniProtKB">
        <authorList>
            <consortium name="EnsemblMetazoa"/>
        </authorList>
    </citation>
    <scope>IDENTIFICATION</scope>
</reference>
<dbReference type="InterPro" id="IPR011989">
    <property type="entry name" value="ARM-like"/>
</dbReference>
<dbReference type="GO" id="GO:0031267">
    <property type="term" value="F:small GTPase binding"/>
    <property type="evidence" value="ECO:0007669"/>
    <property type="project" value="InterPro"/>
</dbReference>
<dbReference type="Proteomes" id="UP000007879">
    <property type="component" value="Unassembled WGS sequence"/>
</dbReference>
<dbReference type="InterPro" id="IPR013598">
    <property type="entry name" value="Exportin-1/Importin-b-like"/>
</dbReference>
<dbReference type="InterPro" id="IPR056840">
    <property type="entry name" value="HEAT_IPO9_central"/>
</dbReference>
<dbReference type="KEGG" id="aqu:100634505"/>
<dbReference type="GO" id="GO:0005829">
    <property type="term" value="C:cytosol"/>
    <property type="evidence" value="ECO:0007669"/>
    <property type="project" value="TreeGrafter"/>
</dbReference>
<evidence type="ECO:0000256" key="1">
    <source>
        <dbReference type="ARBA" id="ARBA00004123"/>
    </source>
</evidence>